<dbReference type="HOGENOM" id="CLU_2613624_0_0_2"/>
<accession>L0HFE0</accession>
<name>L0HFE0_METFS</name>
<dbReference type="EMBL" id="CP003167">
    <property type="protein sequence ID" value="AGB02516.1"/>
    <property type="molecule type" value="Genomic_DNA"/>
</dbReference>
<protein>
    <submittedName>
        <fullName evidence="1">Uncharacterized protein</fullName>
    </submittedName>
</protein>
<dbReference type="Proteomes" id="UP000010824">
    <property type="component" value="Chromosome"/>
</dbReference>
<reference evidence="1 2" key="2">
    <citation type="journal article" date="2014" name="Genome Announc.">
        <title>Complete Genome Sequence of Methanoregula formicica SMSPT, a Mesophilic Hydrogenotrophic Methanogen Isolated from a Methanogenic Upflow Anaerobic Sludge Blanket Reactor.</title>
        <authorList>
            <person name="Yamamoto K."/>
            <person name="Tamaki H."/>
            <person name="Cadillo-Quiroz H."/>
            <person name="Imachi H."/>
            <person name="Kyrpides N."/>
            <person name="Woyke T."/>
            <person name="Goodwin L."/>
            <person name="Zinder S.H."/>
            <person name="Kamagata Y."/>
            <person name="Liu W.T."/>
        </authorList>
    </citation>
    <scope>NUCLEOTIDE SEQUENCE [LARGE SCALE GENOMIC DNA]</scope>
    <source>
        <strain evidence="2">DSM 22288 / NBRC 105244 / SMSP</strain>
    </source>
</reference>
<dbReference type="KEGG" id="mfo:Metfor_1482"/>
<keyword evidence="2" id="KW-1185">Reference proteome</keyword>
<organism evidence="1 2">
    <name type="scientific">Methanoregula formicica (strain DSM 22288 / NBRC 105244 / SMSP)</name>
    <dbReference type="NCBI Taxonomy" id="593750"/>
    <lineage>
        <taxon>Archaea</taxon>
        <taxon>Methanobacteriati</taxon>
        <taxon>Methanobacteriota</taxon>
        <taxon>Stenosarchaea group</taxon>
        <taxon>Methanomicrobia</taxon>
        <taxon>Methanomicrobiales</taxon>
        <taxon>Methanoregulaceae</taxon>
        <taxon>Methanoregula</taxon>
    </lineage>
</organism>
<proteinExistence type="predicted"/>
<dbReference type="STRING" id="593750.Metfor_1482"/>
<sequence>MRFSDTVAEYMIINNLDKGNLLEGYIGISKPYSLLAPIKKKIYADNFHIVFRANNHTYFMVFKSDDEGKIAFNAGKVS</sequence>
<dbReference type="AlphaFoldDB" id="L0HFE0"/>
<reference evidence="2" key="1">
    <citation type="submission" date="2011-12" db="EMBL/GenBank/DDBJ databases">
        <title>Complete sequence of Methanoregula formicicum SMSP.</title>
        <authorList>
            <person name="Lucas S."/>
            <person name="Han J."/>
            <person name="Lapidus A."/>
            <person name="Cheng J.-F."/>
            <person name="Goodwin L."/>
            <person name="Pitluck S."/>
            <person name="Peters L."/>
            <person name="Ovchinnikova G."/>
            <person name="Teshima H."/>
            <person name="Detter J.C."/>
            <person name="Han C."/>
            <person name="Tapia R."/>
            <person name="Land M."/>
            <person name="Hauser L."/>
            <person name="Kyrpides N."/>
            <person name="Ivanova N."/>
            <person name="Pagani I."/>
            <person name="Imachi H."/>
            <person name="Tamaki H."/>
            <person name="Sekiguchi Y."/>
            <person name="Kamagata Y."/>
            <person name="Cadillo-Quiroz H."/>
            <person name="Zinder S."/>
            <person name="Liu W.-T."/>
            <person name="Woyke T."/>
        </authorList>
    </citation>
    <scope>NUCLEOTIDE SEQUENCE [LARGE SCALE GENOMIC DNA]</scope>
    <source>
        <strain evidence="2">DSM 22288 / NBRC 105244 / SMSP</strain>
    </source>
</reference>
<dbReference type="InParanoid" id="L0HFE0"/>
<evidence type="ECO:0000313" key="1">
    <source>
        <dbReference type="EMBL" id="AGB02516.1"/>
    </source>
</evidence>
<evidence type="ECO:0000313" key="2">
    <source>
        <dbReference type="Proteomes" id="UP000010824"/>
    </source>
</evidence>
<gene>
    <name evidence="1" type="ordered locus">Metfor_1482</name>
</gene>